<dbReference type="EMBL" id="CP071793">
    <property type="protein sequence ID" value="QTD52359.1"/>
    <property type="molecule type" value="Genomic_DNA"/>
</dbReference>
<accession>A0A8A4TQV6</accession>
<dbReference type="KEGG" id="scor:J3U87_07790"/>
<name>A0A8A4TQV6_SULCO</name>
<evidence type="ECO:0000313" key="1">
    <source>
        <dbReference type="EMBL" id="QTD52359.1"/>
    </source>
</evidence>
<protein>
    <recommendedName>
        <fullName evidence="3">Ubiquinone biosynthesis protein COQ4</fullName>
    </recommendedName>
</protein>
<organism evidence="1 2">
    <name type="scientific">Sulfidibacter corallicola</name>
    <dbReference type="NCBI Taxonomy" id="2818388"/>
    <lineage>
        <taxon>Bacteria</taxon>
        <taxon>Pseudomonadati</taxon>
        <taxon>Acidobacteriota</taxon>
        <taxon>Holophagae</taxon>
        <taxon>Acanthopleuribacterales</taxon>
        <taxon>Acanthopleuribacteraceae</taxon>
        <taxon>Sulfidibacter</taxon>
    </lineage>
</organism>
<dbReference type="InterPro" id="IPR007715">
    <property type="entry name" value="Coq4"/>
</dbReference>
<dbReference type="GO" id="GO:0006744">
    <property type="term" value="P:ubiquinone biosynthetic process"/>
    <property type="evidence" value="ECO:0007669"/>
    <property type="project" value="InterPro"/>
</dbReference>
<dbReference type="Proteomes" id="UP000663929">
    <property type="component" value="Chromosome"/>
</dbReference>
<dbReference type="Pfam" id="PF05019">
    <property type="entry name" value="Coq4"/>
    <property type="match status" value="1"/>
</dbReference>
<dbReference type="PANTHER" id="PTHR12922:SF7">
    <property type="entry name" value="UBIQUINONE BIOSYNTHESIS PROTEIN COQ4 HOMOLOG, MITOCHONDRIAL"/>
    <property type="match status" value="1"/>
</dbReference>
<gene>
    <name evidence="1" type="ORF">J3U87_07790</name>
</gene>
<proteinExistence type="predicted"/>
<sequence length="213" mass="25021">MARRRKPNWEQYREATARFKLDESDWDALLLRTDALGDCGSPKMEAAVADLEGYLPEIDMEKLRHMPDGTLGREFTRYMDDEKLEPFQISDDLEAVKRRNTFYVRYFASHDFIHTILGMDASPAGEVGVLAFVVRQGYKSSQWFVLTGMMLGYPILKPRQFFDYFKNLAFGWRKGGEYGFCLNYKFEERWDWPLEKVREELIHMAKKPRMAAA</sequence>
<dbReference type="AlphaFoldDB" id="A0A8A4TQV6"/>
<dbReference type="PANTHER" id="PTHR12922">
    <property type="entry name" value="UBIQUINONE BIOSYNTHESIS PROTEIN"/>
    <property type="match status" value="1"/>
</dbReference>
<evidence type="ECO:0000313" key="2">
    <source>
        <dbReference type="Proteomes" id="UP000663929"/>
    </source>
</evidence>
<evidence type="ECO:0008006" key="3">
    <source>
        <dbReference type="Google" id="ProtNLM"/>
    </source>
</evidence>
<reference evidence="1" key="1">
    <citation type="submission" date="2021-03" db="EMBL/GenBank/DDBJ databases">
        <title>Acanthopleuribacteraceae sp. M133.</title>
        <authorList>
            <person name="Wang G."/>
        </authorList>
    </citation>
    <scope>NUCLEOTIDE SEQUENCE</scope>
    <source>
        <strain evidence="1">M133</strain>
    </source>
</reference>
<keyword evidence="2" id="KW-1185">Reference proteome</keyword>
<dbReference type="RefSeq" id="WP_237382467.1">
    <property type="nucleotide sequence ID" value="NZ_CP071793.1"/>
</dbReference>